<feature type="compositionally biased region" description="Acidic residues" evidence="6">
    <location>
        <begin position="683"/>
        <end position="692"/>
    </location>
</feature>
<name>A0A094ZYQ0_SCHHA</name>
<organism evidence="8">
    <name type="scientific">Schistosoma haematobium</name>
    <name type="common">Blood fluke</name>
    <dbReference type="NCBI Taxonomy" id="6185"/>
    <lineage>
        <taxon>Eukaryota</taxon>
        <taxon>Metazoa</taxon>
        <taxon>Spiralia</taxon>
        <taxon>Lophotrochozoa</taxon>
        <taxon>Platyhelminthes</taxon>
        <taxon>Trematoda</taxon>
        <taxon>Digenea</taxon>
        <taxon>Strigeidida</taxon>
        <taxon>Schistosomatoidea</taxon>
        <taxon>Schistosomatidae</taxon>
        <taxon>Schistosoma</taxon>
    </lineage>
</organism>
<dbReference type="STRING" id="6185.A0A094ZYQ0"/>
<feature type="compositionally biased region" description="Polar residues" evidence="6">
    <location>
        <begin position="668"/>
        <end position="680"/>
    </location>
</feature>
<evidence type="ECO:0000313" key="8">
    <source>
        <dbReference type="EMBL" id="KGB40100.1"/>
    </source>
</evidence>
<accession>A0A094ZYQ0</accession>
<dbReference type="EMBL" id="KL251367">
    <property type="protein sequence ID" value="KGB40100.1"/>
    <property type="molecule type" value="Genomic_DNA"/>
</dbReference>
<dbReference type="InterPro" id="IPR045153">
    <property type="entry name" value="Est1/Ebs1-like"/>
</dbReference>
<dbReference type="GO" id="GO:0070034">
    <property type="term" value="F:telomerase RNA binding"/>
    <property type="evidence" value="ECO:0007669"/>
    <property type="project" value="TreeGrafter"/>
</dbReference>
<dbReference type="GO" id="GO:0000184">
    <property type="term" value="P:nuclear-transcribed mRNA catabolic process, nonsense-mediated decay"/>
    <property type="evidence" value="ECO:0007669"/>
    <property type="project" value="UniProtKB-KW"/>
</dbReference>
<feature type="region of interest" description="Disordered" evidence="6">
    <location>
        <begin position="201"/>
        <end position="225"/>
    </location>
</feature>
<dbReference type="GO" id="GO:0042162">
    <property type="term" value="F:telomeric DNA binding"/>
    <property type="evidence" value="ECO:0007669"/>
    <property type="project" value="TreeGrafter"/>
</dbReference>
<feature type="compositionally biased region" description="Polar residues" evidence="6">
    <location>
        <begin position="203"/>
        <end position="217"/>
    </location>
</feature>
<dbReference type="GO" id="GO:0005737">
    <property type="term" value="C:cytoplasm"/>
    <property type="evidence" value="ECO:0007669"/>
    <property type="project" value="UniProtKB-SubCell"/>
</dbReference>
<keyword evidence="5" id="KW-0539">Nucleus</keyword>
<evidence type="ECO:0000256" key="5">
    <source>
        <dbReference type="ARBA" id="ARBA00023242"/>
    </source>
</evidence>
<dbReference type="Pfam" id="PF10373">
    <property type="entry name" value="EST1_DNA_bind"/>
    <property type="match status" value="1"/>
</dbReference>
<dbReference type="InterPro" id="IPR018834">
    <property type="entry name" value="DNA/RNA-bd_Est1-type"/>
</dbReference>
<dbReference type="Gene3D" id="3.40.50.1010">
    <property type="entry name" value="5'-nuclease"/>
    <property type="match status" value="1"/>
</dbReference>
<feature type="domain" description="PIN" evidence="7">
    <location>
        <begin position="1068"/>
        <end position="1249"/>
    </location>
</feature>
<feature type="region of interest" description="Disordered" evidence="6">
    <location>
        <begin position="1"/>
        <end position="26"/>
    </location>
</feature>
<protein>
    <submittedName>
        <fullName evidence="8">Telomerase-binding protein EST1A</fullName>
    </submittedName>
</protein>
<feature type="compositionally biased region" description="Polar residues" evidence="6">
    <location>
        <begin position="132"/>
        <end position="142"/>
    </location>
</feature>
<dbReference type="Gene3D" id="1.25.40.10">
    <property type="entry name" value="Tetratricopeptide repeat domain"/>
    <property type="match status" value="1"/>
</dbReference>
<feature type="compositionally biased region" description="Basic and acidic residues" evidence="6">
    <location>
        <begin position="1"/>
        <end position="12"/>
    </location>
</feature>
<dbReference type="CDD" id="cd09885">
    <property type="entry name" value="PIN_Smg6-like"/>
    <property type="match status" value="1"/>
</dbReference>
<dbReference type="GO" id="GO:0005697">
    <property type="term" value="C:telomerase holoenzyme complex"/>
    <property type="evidence" value="ECO:0007669"/>
    <property type="project" value="TreeGrafter"/>
</dbReference>
<keyword evidence="3" id="KW-0963">Cytoplasm</keyword>
<dbReference type="InterPro" id="IPR019458">
    <property type="entry name" value="Est1-like_N"/>
</dbReference>
<dbReference type="InterPro" id="IPR011990">
    <property type="entry name" value="TPR-like_helical_dom_sf"/>
</dbReference>
<feature type="compositionally biased region" description="Basic residues" evidence="6">
    <location>
        <begin position="44"/>
        <end position="60"/>
    </location>
</feature>
<dbReference type="SUPFAM" id="SSF48452">
    <property type="entry name" value="TPR-like"/>
    <property type="match status" value="1"/>
</dbReference>
<evidence type="ECO:0000256" key="1">
    <source>
        <dbReference type="ARBA" id="ARBA00004123"/>
    </source>
</evidence>
<evidence type="ECO:0000256" key="4">
    <source>
        <dbReference type="ARBA" id="ARBA00023161"/>
    </source>
</evidence>
<comment type="subcellular location">
    <subcellularLocation>
        <location evidence="2">Cytoplasm</location>
    </subcellularLocation>
    <subcellularLocation>
        <location evidence="1">Nucleus</location>
    </subcellularLocation>
</comment>
<evidence type="ECO:0000256" key="6">
    <source>
        <dbReference type="SAM" id="MobiDB-lite"/>
    </source>
</evidence>
<feature type="region of interest" description="Disordered" evidence="6">
    <location>
        <begin position="1284"/>
        <end position="1323"/>
    </location>
</feature>
<feature type="region of interest" description="Disordered" evidence="6">
    <location>
        <begin position="40"/>
        <end position="60"/>
    </location>
</feature>
<dbReference type="Pfam" id="PF13638">
    <property type="entry name" value="PIN_4"/>
    <property type="match status" value="1"/>
</dbReference>
<dbReference type="SMART" id="SM00670">
    <property type="entry name" value="PINc"/>
    <property type="match status" value="1"/>
</dbReference>
<dbReference type="InterPro" id="IPR029060">
    <property type="entry name" value="PIN-like_dom_sf"/>
</dbReference>
<proteinExistence type="predicted"/>
<dbReference type="Pfam" id="PF10374">
    <property type="entry name" value="EST1"/>
    <property type="match status" value="1"/>
</dbReference>
<dbReference type="PANTHER" id="PTHR15696:SF0">
    <property type="entry name" value="TELOMERASE-BINDING PROTEIN EST1A"/>
    <property type="match status" value="1"/>
</dbReference>
<evidence type="ECO:0000256" key="3">
    <source>
        <dbReference type="ARBA" id="ARBA00022490"/>
    </source>
</evidence>
<dbReference type="InterPro" id="IPR002716">
    <property type="entry name" value="PIN_dom"/>
</dbReference>
<dbReference type="PANTHER" id="PTHR15696">
    <property type="entry name" value="SMG-7 SUPPRESSOR WITH MORPHOLOGICAL EFFECT ON GENITALIA PROTEIN 7"/>
    <property type="match status" value="1"/>
</dbReference>
<reference evidence="8" key="1">
    <citation type="journal article" date="2012" name="Nat. Genet.">
        <title>Whole-genome sequence of Schistosoma haematobium.</title>
        <authorList>
            <person name="Young N.D."/>
            <person name="Jex A.R."/>
            <person name="Li B."/>
            <person name="Liu S."/>
            <person name="Yang L."/>
            <person name="Xiong Z."/>
            <person name="Li Y."/>
            <person name="Cantacessi C."/>
            <person name="Hall R.S."/>
            <person name="Xu X."/>
            <person name="Chen F."/>
            <person name="Wu X."/>
            <person name="Zerlotini A."/>
            <person name="Oliveira G."/>
            <person name="Hofmann A."/>
            <person name="Zhang G."/>
            <person name="Fang X."/>
            <person name="Kang Y."/>
            <person name="Campbell B.E."/>
            <person name="Loukas A."/>
            <person name="Ranganathan S."/>
            <person name="Rollinson D."/>
            <person name="Rinaldi G."/>
            <person name="Brindley P.J."/>
            <person name="Yang H."/>
            <person name="Wang J."/>
            <person name="Wang J."/>
            <person name="Gasser R.B."/>
        </authorList>
    </citation>
    <scope>NUCLEOTIDE SEQUENCE [LARGE SCALE GENOMIC DNA]</scope>
</reference>
<gene>
    <name evidence="8" type="ORF">MS3_08560</name>
</gene>
<feature type="region of interest" description="Disordered" evidence="6">
    <location>
        <begin position="121"/>
        <end position="142"/>
    </location>
</feature>
<sequence length="1323" mass="149088">MKNKRPDRDFYHHPRYKTTTEDYGNSRSVRTGRTILVASTEPHSHHKDRIGSLHPHHSQRKSLVSETKNTRYTQDCKNTNNLVSGGFTHVSDLNSSFIDGNTEPVVSTSLHFSDSRSISTNRQFASKPRQESFATSPSVQNSRVLTSTSVDLTPENSTEKHGGLILLPKDVDIFQQSTQNPKSFRREAVRSDSTKPVVVVRPSFSNPYNHSRTTSTRLDSHGVDESKCISQCKEKSDNDMSSRCFVSDASTESPTNVLPVPWTDAAKAAFYQFFKTQTKFSSSSSLQAERPSSTHHFANQPTCLSPGSTVIQPPNEMIASTMQQIVQLDATLSALLIPPGLCAQSMVLFEPLQSDPELGREWTESEALFLRWWGTVKRLRDSLFLLFESVIVADLDFCNTAHVEQGMWKSVFYTVLESLRSWVENPQSTQLIPKLEKNPETIKLLQSQLVNLIQKICLSEVIDSGSNQLASLLERIQSIHHIQLGPLLSDGRPPPETKSRTRRLVYLSAQKLMLFLGDLARYRETLVGERNFGKARNWYQKAQLLVPKNGRSYNQLAVLALYTSRHLDAMFYYMRTLAASNPFATASQSLAALFNEIRPRAQNMIMQFQKPKTESVQPHCSGFSSHNPRFQRAEIWIHPIDGQTTVIQGGRRLMHSNIKPIVDESSNIQGKSMQKLNSPTPELEVDNEDEDDEEAQAEAEEYANISLIELSKQFGLEFIHAHGKLYTKIGMETFPEVASLTLQALSGLLAQKPCPLSTERLCQLFVVNMFNVDRAASMTNQTNAMNNSLKNRINESKIIVNNDNKISLNIGMDNFVPSSRLTEIEALRSVHHDHAARFALDTFSLVCRRAAQLLQETPPMDASPGWLSPDARILLSALCLWTEWMILHPEHWLPPPNHRDPTLRPHLDDWLLVAKLCTEAASWLARLSVRPKYEEITPTTSLVLRLKGEPNCDEKLDDDSDKSSILYHIFEDGNLYKAAFLSEEVFVAGFKPMLDLTPKLNDNKNFSSDDCTIESNSVLTDIAALQRQRAFLQKQLDEEARLDAWRRNAIRQAASGGQRAVEIEVRPIYLLPDTNCYIDWLEGIATLAQKSSNYTVLVPIVVVNELDTLSRFGSSSSGGGGVDRPYEAAVGGEVTRAGLIQERAKLAINYLEYQFDHRNSRLRALTARGSLMETIAYRNEINGGRTPGQTNDDVILTCCQHFCKEDSDRFQLRNLTQGVDHSMQGDQNNQPVRLVREVVLLTSDRNLRLKALNVNIPARPLRTFVNWSRLPLVKINLSNETLSDTTTTTTTTMNSMDKHKLSSINHSTKPQPRGQWKQPLKYN</sequence>
<dbReference type="SUPFAM" id="SSF88723">
    <property type="entry name" value="PIN domain-like"/>
    <property type="match status" value="1"/>
</dbReference>
<evidence type="ECO:0000259" key="7">
    <source>
        <dbReference type="SMART" id="SM00670"/>
    </source>
</evidence>
<keyword evidence="4" id="KW-0866">Nonsense-mediated mRNA decay</keyword>
<feature type="region of interest" description="Disordered" evidence="6">
    <location>
        <begin position="668"/>
        <end position="692"/>
    </location>
</feature>
<evidence type="ECO:0000256" key="2">
    <source>
        <dbReference type="ARBA" id="ARBA00004496"/>
    </source>
</evidence>